<proteinExistence type="predicted"/>
<keyword evidence="1" id="KW-0732">Signal</keyword>
<evidence type="ECO:0000313" key="2">
    <source>
        <dbReference type="EMBL" id="GLK69130.1"/>
    </source>
</evidence>
<gene>
    <name evidence="2" type="ORF">GCM10008179_27680</name>
</gene>
<evidence type="ECO:0000256" key="1">
    <source>
        <dbReference type="SAM" id="SignalP"/>
    </source>
</evidence>
<dbReference type="EMBL" id="BSFI01000020">
    <property type="protein sequence ID" value="GLK69130.1"/>
    <property type="molecule type" value="Genomic_DNA"/>
</dbReference>
<dbReference type="AlphaFoldDB" id="A0A9W6MWR4"/>
<feature type="chain" id="PRO_5040990187" description="DUF3108 domain-containing protein" evidence="1">
    <location>
        <begin position="27"/>
        <end position="228"/>
    </location>
</feature>
<feature type="signal peptide" evidence="1">
    <location>
        <begin position="1"/>
        <end position="26"/>
    </location>
</feature>
<name>A0A9W6MWR4_9HYPH</name>
<dbReference type="Proteomes" id="UP001143372">
    <property type="component" value="Unassembled WGS sequence"/>
</dbReference>
<keyword evidence="3" id="KW-1185">Reference proteome</keyword>
<reference evidence="2" key="1">
    <citation type="journal article" date="2014" name="Int. J. Syst. Evol. Microbiol.">
        <title>Complete genome sequence of Corynebacterium casei LMG S-19264T (=DSM 44701T), isolated from a smear-ripened cheese.</title>
        <authorList>
            <consortium name="US DOE Joint Genome Institute (JGI-PGF)"/>
            <person name="Walter F."/>
            <person name="Albersmeier A."/>
            <person name="Kalinowski J."/>
            <person name="Ruckert C."/>
        </authorList>
    </citation>
    <scope>NUCLEOTIDE SEQUENCE</scope>
    <source>
        <strain evidence="2">VKM B-2347</strain>
    </source>
</reference>
<sequence length="228" mass="24712">MSQIHLRLRGAAVAACLALTLSPASAAPTAVDLIFEAPYLSKAADGSTISYRFVRKTDEKDLQPSFEDDVTINVGPTGAEKTVTIDMFTGARAISMANMARSGNPVVIAVLEQDVREMQKVLGGSPYYIRNRIMDAMRNDRSAEPVKLDYDGRTVDGWKIKLSPFAGDQHRAQLKDFADRTYELTFADDVPGGLYALKSVTPKKDGGELLVEELTLKDSPGTLGASKP</sequence>
<accession>A0A9W6MWR4</accession>
<protein>
    <recommendedName>
        <fullName evidence="4">DUF3108 domain-containing protein</fullName>
    </recommendedName>
</protein>
<dbReference type="RefSeq" id="WP_271169362.1">
    <property type="nucleotide sequence ID" value="NZ_BSFI01000020.1"/>
</dbReference>
<evidence type="ECO:0000313" key="3">
    <source>
        <dbReference type="Proteomes" id="UP001143372"/>
    </source>
</evidence>
<reference evidence="2" key="2">
    <citation type="submission" date="2023-01" db="EMBL/GenBank/DDBJ databases">
        <authorList>
            <person name="Sun Q."/>
            <person name="Evtushenko L."/>
        </authorList>
    </citation>
    <scope>NUCLEOTIDE SEQUENCE</scope>
    <source>
        <strain evidence="2">VKM B-2347</strain>
    </source>
</reference>
<evidence type="ECO:0008006" key="4">
    <source>
        <dbReference type="Google" id="ProtNLM"/>
    </source>
</evidence>
<organism evidence="2 3">
    <name type="scientific">Hansschlegelia plantiphila</name>
    <dbReference type="NCBI Taxonomy" id="374655"/>
    <lineage>
        <taxon>Bacteria</taxon>
        <taxon>Pseudomonadati</taxon>
        <taxon>Pseudomonadota</taxon>
        <taxon>Alphaproteobacteria</taxon>
        <taxon>Hyphomicrobiales</taxon>
        <taxon>Methylopilaceae</taxon>
        <taxon>Hansschlegelia</taxon>
    </lineage>
</organism>
<comment type="caution">
    <text evidence="2">The sequence shown here is derived from an EMBL/GenBank/DDBJ whole genome shotgun (WGS) entry which is preliminary data.</text>
</comment>